<dbReference type="InterPro" id="IPR045378">
    <property type="entry name" value="LNT_N"/>
</dbReference>
<dbReference type="Pfam" id="PF20154">
    <property type="entry name" value="LNT_N"/>
    <property type="match status" value="1"/>
</dbReference>
<evidence type="ECO:0000259" key="10">
    <source>
        <dbReference type="PROSITE" id="PS50263"/>
    </source>
</evidence>
<dbReference type="GO" id="GO:0016410">
    <property type="term" value="F:N-acyltransferase activity"/>
    <property type="evidence" value="ECO:0007669"/>
    <property type="project" value="UniProtKB-UniRule"/>
</dbReference>
<dbReference type="PANTHER" id="PTHR38686">
    <property type="entry name" value="APOLIPOPROTEIN N-ACYLTRANSFERASE"/>
    <property type="match status" value="1"/>
</dbReference>
<dbReference type="InterPro" id="IPR036526">
    <property type="entry name" value="C-N_Hydrolase_sf"/>
</dbReference>
<dbReference type="Proteomes" id="UP000322699">
    <property type="component" value="Unassembled WGS sequence"/>
</dbReference>
<feature type="domain" description="CN hydrolase" evidence="10">
    <location>
        <begin position="238"/>
        <end position="490"/>
    </location>
</feature>
<feature type="transmembrane region" description="Helical" evidence="9">
    <location>
        <begin position="135"/>
        <end position="159"/>
    </location>
</feature>
<evidence type="ECO:0000256" key="2">
    <source>
        <dbReference type="ARBA" id="ARBA00010065"/>
    </source>
</evidence>
<keyword evidence="11" id="KW-0449">Lipoprotein</keyword>
<evidence type="ECO:0000256" key="9">
    <source>
        <dbReference type="HAMAP-Rule" id="MF_01148"/>
    </source>
</evidence>
<keyword evidence="12" id="KW-1185">Reference proteome</keyword>
<protein>
    <recommendedName>
        <fullName evidence="9">Apolipoprotein N-acyltransferase</fullName>
        <shortName evidence="9">ALP N-acyltransferase</shortName>
        <ecNumber evidence="9">2.3.1.269</ecNumber>
    </recommendedName>
</protein>
<keyword evidence="3 9" id="KW-1003">Cell membrane</keyword>
<sequence length="533" mass="58688">MQTIALESGLDETKPRRLALTSLLSRVATMTATAVLVGLPWLYPHLCILGTLGWTALIVQTARQPVKAAALQGFLIGSAALSIAFHWAPFSIFETTNLSEIWARIVFGLLIGWEAIAFGLLGVASSLLYRQGKSWLWMLVPTWVVIEFWHPQVFGWAVAHTYLSVIPLIQIAAVAGTAGISAVVILACVAIAKLWLDHQTRRDWMEFLFATTIVVAIFFWGAVESNAWQQRVQSSETIDVAAVQVSPNFVGSLDKTRQLSDSVEPSADLYVWPESTLGHYHSSLSDFRDHLQVVIKSEAPNPALDPYPGNPSELLAGAKVYEDGGRDQGPYKNTALLIDRDKEICDRYVKRTLMPIGEYVPGETWFPQMRDWAAVDTELIRGTSDAPVTMKNGCKIGVLVCYEDMVAANSAATTREGAQCLISLINGSGFDDPDTLRQHLWLSQLRAVENRRAMLRCAATGITCLIHPDGQIVKQIPVEQPGVLAAVVPMETSLTIYSRFGDWFSHLATIAVAVMVLKFRTFRRSTSSTVVQS</sequence>
<organism evidence="11 12">
    <name type="scientific">Rubripirellula obstinata</name>
    <dbReference type="NCBI Taxonomy" id="406547"/>
    <lineage>
        <taxon>Bacteria</taxon>
        <taxon>Pseudomonadati</taxon>
        <taxon>Planctomycetota</taxon>
        <taxon>Planctomycetia</taxon>
        <taxon>Pirellulales</taxon>
        <taxon>Pirellulaceae</taxon>
        <taxon>Rubripirellula</taxon>
    </lineage>
</organism>
<keyword evidence="8 9" id="KW-0012">Acyltransferase</keyword>
<dbReference type="NCBIfam" id="TIGR00546">
    <property type="entry name" value="lnt"/>
    <property type="match status" value="1"/>
</dbReference>
<dbReference type="GO" id="GO:0042158">
    <property type="term" value="P:lipoprotein biosynthetic process"/>
    <property type="evidence" value="ECO:0007669"/>
    <property type="project" value="UniProtKB-UniRule"/>
</dbReference>
<feature type="transmembrane region" description="Helical" evidence="9">
    <location>
        <begin position="101"/>
        <end position="123"/>
    </location>
</feature>
<dbReference type="PROSITE" id="PS50263">
    <property type="entry name" value="CN_HYDROLASE"/>
    <property type="match status" value="1"/>
</dbReference>
<evidence type="ECO:0000256" key="4">
    <source>
        <dbReference type="ARBA" id="ARBA00022679"/>
    </source>
</evidence>
<dbReference type="InterPro" id="IPR004563">
    <property type="entry name" value="Apolipo_AcylTrfase"/>
</dbReference>
<accession>A0A5B1CM04</accession>
<feature type="transmembrane region" description="Helical" evidence="9">
    <location>
        <begin position="165"/>
        <end position="192"/>
    </location>
</feature>
<comment type="caution">
    <text evidence="11">The sequence shown here is derived from an EMBL/GenBank/DDBJ whole genome shotgun (WGS) entry which is preliminary data.</text>
</comment>
<evidence type="ECO:0000256" key="3">
    <source>
        <dbReference type="ARBA" id="ARBA00022475"/>
    </source>
</evidence>
<keyword evidence="5 9" id="KW-0812">Transmembrane</keyword>
<keyword evidence="7 9" id="KW-0472">Membrane</keyword>
<dbReference type="CDD" id="cd07571">
    <property type="entry name" value="ALP_N-acyl_transferase"/>
    <property type="match status" value="1"/>
</dbReference>
<evidence type="ECO:0000313" key="11">
    <source>
        <dbReference type="EMBL" id="KAA1261362.1"/>
    </source>
</evidence>
<comment type="pathway">
    <text evidence="9">Protein modification; lipoprotein biosynthesis (N-acyl transfer).</text>
</comment>
<comment type="similarity">
    <text evidence="2 9">Belongs to the CN hydrolase family. Apolipoprotein N-acyltransferase subfamily.</text>
</comment>
<evidence type="ECO:0000256" key="7">
    <source>
        <dbReference type="ARBA" id="ARBA00023136"/>
    </source>
</evidence>
<dbReference type="EMBL" id="VRLW01000001">
    <property type="protein sequence ID" value="KAA1261362.1"/>
    <property type="molecule type" value="Genomic_DNA"/>
</dbReference>
<feature type="transmembrane region" description="Helical" evidence="9">
    <location>
        <begin position="43"/>
        <end position="62"/>
    </location>
</feature>
<keyword evidence="6 9" id="KW-1133">Transmembrane helix</keyword>
<gene>
    <name evidence="11" type="primary">lnt_2</name>
    <name evidence="9" type="synonym">lnt</name>
    <name evidence="11" type="ORF">LF1_39090</name>
</gene>
<dbReference type="SUPFAM" id="SSF56317">
    <property type="entry name" value="Carbon-nitrogen hydrolase"/>
    <property type="match status" value="1"/>
</dbReference>
<comment type="function">
    <text evidence="9">Catalyzes the phospholipid dependent N-acylation of the N-terminal cysteine of apolipoprotein, the last step in lipoprotein maturation.</text>
</comment>
<evidence type="ECO:0000256" key="6">
    <source>
        <dbReference type="ARBA" id="ARBA00022989"/>
    </source>
</evidence>
<proteinExistence type="inferred from homology"/>
<dbReference type="HAMAP" id="MF_01148">
    <property type="entry name" value="Lnt"/>
    <property type="match status" value="1"/>
</dbReference>
<dbReference type="EC" id="2.3.1.269" evidence="9"/>
<comment type="catalytic activity">
    <reaction evidence="9">
        <text>N-terminal S-1,2-diacyl-sn-glyceryl-L-cysteinyl-[lipoprotein] + a glycerophospholipid = N-acyl-S-1,2-diacyl-sn-glyceryl-L-cysteinyl-[lipoprotein] + a 2-acyl-sn-glycero-3-phospholipid + H(+)</text>
        <dbReference type="Rhea" id="RHEA:48228"/>
        <dbReference type="Rhea" id="RHEA-COMP:14681"/>
        <dbReference type="Rhea" id="RHEA-COMP:14684"/>
        <dbReference type="ChEBI" id="CHEBI:15378"/>
        <dbReference type="ChEBI" id="CHEBI:136912"/>
        <dbReference type="ChEBI" id="CHEBI:140656"/>
        <dbReference type="ChEBI" id="CHEBI:140657"/>
        <dbReference type="ChEBI" id="CHEBI:140660"/>
        <dbReference type="EC" id="2.3.1.269"/>
    </reaction>
</comment>
<feature type="transmembrane region" description="Helical" evidence="9">
    <location>
        <begin position="204"/>
        <end position="223"/>
    </location>
</feature>
<evidence type="ECO:0000256" key="5">
    <source>
        <dbReference type="ARBA" id="ARBA00022692"/>
    </source>
</evidence>
<reference evidence="11 12" key="1">
    <citation type="submission" date="2019-08" db="EMBL/GenBank/DDBJ databases">
        <title>Deep-cultivation of Planctomycetes and their phenomic and genomic characterization uncovers novel biology.</title>
        <authorList>
            <person name="Wiegand S."/>
            <person name="Jogler M."/>
            <person name="Boedeker C."/>
            <person name="Pinto D."/>
            <person name="Vollmers J."/>
            <person name="Rivas-Marin E."/>
            <person name="Kohn T."/>
            <person name="Peeters S.H."/>
            <person name="Heuer A."/>
            <person name="Rast P."/>
            <person name="Oberbeckmann S."/>
            <person name="Bunk B."/>
            <person name="Jeske O."/>
            <person name="Meyerdierks A."/>
            <person name="Storesund J.E."/>
            <person name="Kallscheuer N."/>
            <person name="Luecker S."/>
            <person name="Lage O.M."/>
            <person name="Pohl T."/>
            <person name="Merkel B.J."/>
            <person name="Hornburger P."/>
            <person name="Mueller R.-W."/>
            <person name="Bruemmer F."/>
            <person name="Labrenz M."/>
            <person name="Spormann A.M."/>
            <person name="Op Den Camp H."/>
            <person name="Overmann J."/>
            <person name="Amann R."/>
            <person name="Jetten M.S.M."/>
            <person name="Mascher T."/>
            <person name="Medema M.H."/>
            <person name="Devos D.P."/>
            <person name="Kaster A.-K."/>
            <person name="Ovreas L."/>
            <person name="Rohde M."/>
            <person name="Galperin M.Y."/>
            <person name="Jogler C."/>
        </authorList>
    </citation>
    <scope>NUCLEOTIDE SEQUENCE [LARGE SCALE GENOMIC DNA]</scope>
    <source>
        <strain evidence="11 12">LF1</strain>
    </source>
</reference>
<dbReference type="Gene3D" id="3.60.110.10">
    <property type="entry name" value="Carbon-nitrogen hydrolase"/>
    <property type="match status" value="1"/>
</dbReference>
<comment type="subcellular location">
    <subcellularLocation>
        <location evidence="1 9">Cell membrane</location>
        <topology evidence="1 9">Multi-pass membrane protein</topology>
    </subcellularLocation>
</comment>
<evidence type="ECO:0000256" key="8">
    <source>
        <dbReference type="ARBA" id="ARBA00023315"/>
    </source>
</evidence>
<dbReference type="GO" id="GO:0005886">
    <property type="term" value="C:plasma membrane"/>
    <property type="evidence" value="ECO:0007669"/>
    <property type="project" value="UniProtKB-SubCell"/>
</dbReference>
<dbReference type="RefSeq" id="WP_068264546.1">
    <property type="nucleotide sequence ID" value="NZ_LWSK01000063.1"/>
</dbReference>
<dbReference type="Pfam" id="PF00795">
    <property type="entry name" value="CN_hydrolase"/>
    <property type="match status" value="1"/>
</dbReference>
<evidence type="ECO:0000256" key="1">
    <source>
        <dbReference type="ARBA" id="ARBA00004651"/>
    </source>
</evidence>
<dbReference type="UniPathway" id="UPA00666"/>
<dbReference type="InterPro" id="IPR003010">
    <property type="entry name" value="C-N_Hydrolase"/>
</dbReference>
<name>A0A5B1CM04_9BACT</name>
<feature type="transmembrane region" description="Helical" evidence="9">
    <location>
        <begin position="69"/>
        <end position="89"/>
    </location>
</feature>
<keyword evidence="4 9" id="KW-0808">Transferase</keyword>
<evidence type="ECO:0000313" key="12">
    <source>
        <dbReference type="Proteomes" id="UP000322699"/>
    </source>
</evidence>
<dbReference type="AlphaFoldDB" id="A0A5B1CM04"/>
<dbReference type="PANTHER" id="PTHR38686:SF1">
    <property type="entry name" value="APOLIPOPROTEIN N-ACYLTRANSFERASE"/>
    <property type="match status" value="1"/>
</dbReference>
<dbReference type="OrthoDB" id="9811121at2"/>